<feature type="domain" description="Helicase C-terminal" evidence="8">
    <location>
        <begin position="231"/>
        <end position="376"/>
    </location>
</feature>
<dbReference type="SMART" id="SM00490">
    <property type="entry name" value="HELICc"/>
    <property type="match status" value="1"/>
</dbReference>
<dbReference type="EC" id="3.6.4.13" evidence="5"/>
<dbReference type="GO" id="GO:0034458">
    <property type="term" value="F:3'-5' RNA helicase activity"/>
    <property type="evidence" value="ECO:0007669"/>
    <property type="project" value="UniProtKB-UniRule"/>
</dbReference>
<comment type="similarity">
    <text evidence="5">Belongs to the DEAD box helicase family. DbpA subfamily.</text>
</comment>
<evidence type="ECO:0000256" key="1">
    <source>
        <dbReference type="ARBA" id="ARBA00022741"/>
    </source>
</evidence>
<dbReference type="GO" id="GO:0005829">
    <property type="term" value="C:cytosol"/>
    <property type="evidence" value="ECO:0007669"/>
    <property type="project" value="TreeGrafter"/>
</dbReference>
<dbReference type="Proteomes" id="UP000548423">
    <property type="component" value="Unassembled WGS sequence"/>
</dbReference>
<feature type="domain" description="DEAD-box RNA helicase Q" evidence="9">
    <location>
        <begin position="4"/>
        <end position="32"/>
    </location>
</feature>
<keyword evidence="2 5" id="KW-0378">Hydrolase</keyword>
<feature type="short sequence motif" description="Q motif" evidence="6">
    <location>
        <begin position="4"/>
        <end position="32"/>
    </location>
</feature>
<protein>
    <recommendedName>
        <fullName evidence="5">ATP-dependent RNA helicase DbpA</fullName>
        <ecNumber evidence="5">3.6.4.13</ecNumber>
    </recommendedName>
</protein>
<dbReference type="InterPro" id="IPR044742">
    <property type="entry name" value="DEAD/DEAH_RhlB"/>
</dbReference>
<dbReference type="InterPro" id="IPR014001">
    <property type="entry name" value="Helicase_ATP-bd"/>
</dbReference>
<comment type="caution">
    <text evidence="10">The sequence shown here is derived from an EMBL/GenBank/DDBJ whole genome shotgun (WGS) entry which is preliminary data.</text>
</comment>
<dbReference type="HAMAP" id="MF_00965">
    <property type="entry name" value="DEAD_helicase_DbpA"/>
    <property type="match status" value="1"/>
</dbReference>
<dbReference type="GO" id="GO:0000027">
    <property type="term" value="P:ribosomal large subunit assembly"/>
    <property type="evidence" value="ECO:0007669"/>
    <property type="project" value="UniProtKB-UniRule"/>
</dbReference>
<dbReference type="GO" id="GO:0003723">
    <property type="term" value="F:RNA binding"/>
    <property type="evidence" value="ECO:0007669"/>
    <property type="project" value="UniProtKB-UniRule"/>
</dbReference>
<dbReference type="InterPro" id="IPR050079">
    <property type="entry name" value="DEAD_box_RNA_helicase"/>
</dbReference>
<dbReference type="PROSITE" id="PS51192">
    <property type="entry name" value="HELICASE_ATP_BIND_1"/>
    <property type="match status" value="1"/>
</dbReference>
<reference evidence="11" key="2">
    <citation type="submission" date="2020-08" db="EMBL/GenBank/DDBJ databases">
        <title>The Agave Microbiome: Exploring the role of microbial communities in plant adaptations to desert environments.</title>
        <authorList>
            <person name="Partida-Martinez L.P."/>
        </authorList>
    </citation>
    <scope>NUCLEOTIDE SEQUENCE [LARGE SCALE GENOMIC DNA]</scope>
    <source>
        <strain evidence="11">AT2.8</strain>
    </source>
</reference>
<name>A0A852TEE7_9BACI</name>
<dbReference type="Gene3D" id="3.40.50.300">
    <property type="entry name" value="P-loop containing nucleotide triphosphate hydrolases"/>
    <property type="match status" value="2"/>
</dbReference>
<evidence type="ECO:0000313" key="10">
    <source>
        <dbReference type="EMBL" id="NYE07240.1"/>
    </source>
</evidence>
<keyword evidence="1 5" id="KW-0547">Nucleotide-binding</keyword>
<feature type="region of interest" description="Involved in 23S rRNA binding" evidence="5">
    <location>
        <begin position="406"/>
        <end position="481"/>
    </location>
</feature>
<gene>
    <name evidence="5" type="primary">dbpA</name>
    <name evidence="10" type="ORF">F4694_004025</name>
</gene>
<evidence type="ECO:0000259" key="7">
    <source>
        <dbReference type="PROSITE" id="PS51192"/>
    </source>
</evidence>
<keyword evidence="3 5" id="KW-0347">Helicase</keyword>
<dbReference type="GO" id="GO:0005524">
    <property type="term" value="F:ATP binding"/>
    <property type="evidence" value="ECO:0007669"/>
    <property type="project" value="UniProtKB-UniRule"/>
</dbReference>
<feature type="domain" description="Helicase ATP-binding" evidence="7">
    <location>
        <begin position="35"/>
        <end position="205"/>
    </location>
</feature>
<dbReference type="SMART" id="SM00487">
    <property type="entry name" value="DEXDc"/>
    <property type="match status" value="1"/>
</dbReference>
<comment type="domain">
    <text evidence="5">Contains an N-terminal domain that binds non-specifically to RNA and a C-terminal domain that binds specifically and tightly to hairpin 92 of 23S rRNA.</text>
</comment>
<comment type="subcellular location">
    <subcellularLocation>
        <location evidence="5">Cytoplasm</location>
    </subcellularLocation>
</comment>
<dbReference type="InterPro" id="IPR011545">
    <property type="entry name" value="DEAD/DEAH_box_helicase_dom"/>
</dbReference>
<accession>A0A852TEE7</accession>
<evidence type="ECO:0000256" key="2">
    <source>
        <dbReference type="ARBA" id="ARBA00022801"/>
    </source>
</evidence>
<dbReference type="Pfam" id="PF03880">
    <property type="entry name" value="DbpA"/>
    <property type="match status" value="1"/>
</dbReference>
<sequence length="481" mass="54038">MSEKKFEDYSLSEEIRRALTVLKYENPTEVQTEVIPKALKNQDLVVKSQTGSGKTASFAIPICEMMEWEEKKPQTLILTPTRELAVQVRDDITNIGRFKRIKAMAVYGKEPFSKQKEELKQKTHVVVGTPGRTIDHIERGTLELDKINYLIIDEADEMLNMGFIDEVEAIIKELPENRVTMVFSATLPKDVENLCHKYMKEPIHIEIAATGVTTNTIEHGVIEVKDEDKISVLKDITVVENPDSCIIFCRTKENVEDVYTELEKANYSCERLHGGLEQEDRFAVMDGFKLGNFRYLVATDVAARGIDIDNVTLIINYDVPMEKESYVHRTGRTGRAGNKGKAITFVTPFEGKFLKAIERYIGFEIPPIDAPTQDEVASGKAAFEEKLSGRRVVRNNKTARINKDITKLHFSGGKKKKLRAVDFVGTISNIPGISANDIGIITIQDNLTYVDILNGKGSLVLQAMEHTTVKGKKLKVSKALK</sequence>
<dbReference type="InterPro" id="IPR028619">
    <property type="entry name" value="DEAD_helicase_DbpA"/>
</dbReference>
<dbReference type="CDD" id="cd12500">
    <property type="entry name" value="RRM_BsYxiN_like"/>
    <property type="match status" value="1"/>
</dbReference>
<dbReference type="InterPro" id="IPR014014">
    <property type="entry name" value="RNA_helicase_DEAD_Q_motif"/>
</dbReference>
<dbReference type="PANTHER" id="PTHR47959:SF1">
    <property type="entry name" value="ATP-DEPENDENT RNA HELICASE DBPA"/>
    <property type="match status" value="1"/>
</dbReference>
<comment type="function">
    <text evidence="5">DEAD-box RNA helicase involved in the assembly of the 50S ribosomal subunit. Has an RNA-dependent ATPase activity, which is specific for 23S rRNA, and a 3' to 5' RNA helicase activity that uses the energy of ATP hydrolysis to destabilize and unwind short rRNA duplexes.</text>
</comment>
<dbReference type="CDD" id="cd18787">
    <property type="entry name" value="SF2_C_DEAD"/>
    <property type="match status" value="1"/>
</dbReference>
<dbReference type="InterPro" id="IPR027417">
    <property type="entry name" value="P-loop_NTPase"/>
</dbReference>
<evidence type="ECO:0000256" key="6">
    <source>
        <dbReference type="PROSITE-ProRule" id="PRU00552"/>
    </source>
</evidence>
<keyword evidence="5" id="KW-0690">Ribosome biogenesis</keyword>
<dbReference type="EMBL" id="JACCBX010000008">
    <property type="protein sequence ID" value="NYE07240.1"/>
    <property type="molecule type" value="Genomic_DNA"/>
</dbReference>
<dbReference type="CDD" id="cd00268">
    <property type="entry name" value="DEADc"/>
    <property type="match status" value="1"/>
</dbReference>
<keyword evidence="4 5" id="KW-0067">ATP-binding</keyword>
<keyword evidence="5" id="KW-0694">RNA-binding</keyword>
<proteinExistence type="inferred from homology"/>
<dbReference type="AlphaFoldDB" id="A0A852TEE7"/>
<dbReference type="Pfam" id="PF00270">
    <property type="entry name" value="DEAD"/>
    <property type="match status" value="1"/>
</dbReference>
<evidence type="ECO:0000259" key="9">
    <source>
        <dbReference type="PROSITE" id="PS51195"/>
    </source>
</evidence>
<reference evidence="11" key="1">
    <citation type="submission" date="2020-07" db="EMBL/GenBank/DDBJ databases">
        <authorList>
            <person name="Partida-Martinez L."/>
            <person name="Huntemann M."/>
            <person name="Clum A."/>
            <person name="Wang J."/>
            <person name="Palaniappan K."/>
            <person name="Ritter S."/>
            <person name="Chen I.-M."/>
            <person name="Stamatis D."/>
            <person name="Reddy T."/>
            <person name="O'Malley R."/>
            <person name="Daum C."/>
            <person name="Shapiro N."/>
            <person name="Ivanova N."/>
            <person name="Kyrpides N."/>
            <person name="Woyke T."/>
        </authorList>
    </citation>
    <scope>NUCLEOTIDE SEQUENCE [LARGE SCALE GENOMIC DNA]</scope>
    <source>
        <strain evidence="11">AT2.8</strain>
    </source>
</reference>
<comment type="catalytic activity">
    <reaction evidence="5">
        <text>ATP + H2O = ADP + phosphate + H(+)</text>
        <dbReference type="Rhea" id="RHEA:13065"/>
        <dbReference type="ChEBI" id="CHEBI:15377"/>
        <dbReference type="ChEBI" id="CHEBI:15378"/>
        <dbReference type="ChEBI" id="CHEBI:30616"/>
        <dbReference type="ChEBI" id="CHEBI:43474"/>
        <dbReference type="ChEBI" id="CHEBI:456216"/>
        <dbReference type="EC" id="3.6.4.13"/>
    </reaction>
</comment>
<dbReference type="PROSITE" id="PS51194">
    <property type="entry name" value="HELICASE_CTER"/>
    <property type="match status" value="1"/>
</dbReference>
<evidence type="ECO:0000259" key="8">
    <source>
        <dbReference type="PROSITE" id="PS51194"/>
    </source>
</evidence>
<dbReference type="InterPro" id="IPR012677">
    <property type="entry name" value="Nucleotide-bd_a/b_plait_sf"/>
</dbReference>
<dbReference type="PANTHER" id="PTHR47959">
    <property type="entry name" value="ATP-DEPENDENT RNA HELICASE RHLE-RELATED"/>
    <property type="match status" value="1"/>
</dbReference>
<keyword evidence="5" id="KW-0963">Cytoplasm</keyword>
<evidence type="ECO:0000313" key="11">
    <source>
        <dbReference type="Proteomes" id="UP000548423"/>
    </source>
</evidence>
<dbReference type="InterPro" id="IPR001650">
    <property type="entry name" value="Helicase_C-like"/>
</dbReference>
<dbReference type="InterPro" id="IPR000629">
    <property type="entry name" value="RNA-helicase_DEAD-box_CS"/>
</dbReference>
<evidence type="ECO:0000256" key="5">
    <source>
        <dbReference type="HAMAP-Rule" id="MF_00965"/>
    </source>
</evidence>
<organism evidence="10 11">
    <name type="scientific">Neobacillus niacini</name>
    <dbReference type="NCBI Taxonomy" id="86668"/>
    <lineage>
        <taxon>Bacteria</taxon>
        <taxon>Bacillati</taxon>
        <taxon>Bacillota</taxon>
        <taxon>Bacilli</taxon>
        <taxon>Bacillales</taxon>
        <taxon>Bacillaceae</taxon>
        <taxon>Neobacillus</taxon>
    </lineage>
</organism>
<dbReference type="Gene3D" id="3.30.70.330">
    <property type="match status" value="1"/>
</dbReference>
<evidence type="ECO:0000256" key="3">
    <source>
        <dbReference type="ARBA" id="ARBA00022806"/>
    </source>
</evidence>
<dbReference type="SUPFAM" id="SSF52540">
    <property type="entry name" value="P-loop containing nucleoside triphosphate hydrolases"/>
    <property type="match status" value="1"/>
</dbReference>
<evidence type="ECO:0000256" key="4">
    <source>
        <dbReference type="ARBA" id="ARBA00022840"/>
    </source>
</evidence>
<dbReference type="InterPro" id="IPR005580">
    <property type="entry name" value="DbpA/CsdA_RNA-bd_dom"/>
</dbReference>
<dbReference type="PROSITE" id="PS51195">
    <property type="entry name" value="Q_MOTIF"/>
    <property type="match status" value="1"/>
</dbReference>
<dbReference type="PROSITE" id="PS00039">
    <property type="entry name" value="DEAD_ATP_HELICASE"/>
    <property type="match status" value="1"/>
</dbReference>
<dbReference type="Pfam" id="PF00271">
    <property type="entry name" value="Helicase_C"/>
    <property type="match status" value="1"/>
</dbReference>
<dbReference type="GO" id="GO:0016787">
    <property type="term" value="F:hydrolase activity"/>
    <property type="evidence" value="ECO:0007669"/>
    <property type="project" value="UniProtKB-KW"/>
</dbReference>